<comment type="caution">
    <text evidence="3">The sequence shown here is derived from an EMBL/GenBank/DDBJ whole genome shotgun (WGS) entry which is preliminary data.</text>
</comment>
<feature type="domain" description="DUF1835" evidence="1">
    <location>
        <begin position="4"/>
        <end position="119"/>
    </location>
</feature>
<gene>
    <name evidence="3" type="ORF">KDK92_17440</name>
</gene>
<keyword evidence="4" id="KW-1185">Reference proteome</keyword>
<feature type="domain" description="DUF3658" evidence="2">
    <location>
        <begin position="150"/>
        <end position="253"/>
    </location>
</feature>
<dbReference type="EMBL" id="JAGSOJ010000004">
    <property type="protein sequence ID" value="MCM1991521.1"/>
    <property type="molecule type" value="Genomic_DNA"/>
</dbReference>
<evidence type="ECO:0000313" key="3">
    <source>
        <dbReference type="EMBL" id="MCM1991521.1"/>
    </source>
</evidence>
<sequence>MKYICFSPSTEEVAKFAISKGFILRGEVVTFCDDFSIGPLVVNGDISERKKWLEKVYYEEMNFNIDGIYDEYKVFEKKCKHIKGEQVYILFGENAMEYAGLLYTISLLNHINNKITIVNFSGDYKPGNSQEKFKCSMEVEPEEYQEIMAAGEKLTDERRAELLKEWNNQKLDSGYLRIFYNGRLVNKDIAYFDEFILNNITNSPLRCTRIVGECISISEDIVGDVCIFWRIKTLIQRGLVQFTGEFGNMRRMEVYK</sequence>
<dbReference type="AlphaFoldDB" id="A0A9J6P5Z2"/>
<accession>A0A9J6P5Z2</accession>
<organism evidence="3 4">
    <name type="scientific">Oceanirhabdus seepicola</name>
    <dbReference type="NCBI Taxonomy" id="2828781"/>
    <lineage>
        <taxon>Bacteria</taxon>
        <taxon>Bacillati</taxon>
        <taxon>Bacillota</taxon>
        <taxon>Clostridia</taxon>
        <taxon>Eubacteriales</taxon>
        <taxon>Clostridiaceae</taxon>
        <taxon>Oceanirhabdus</taxon>
    </lineage>
</organism>
<dbReference type="InterPro" id="IPR022123">
    <property type="entry name" value="DUF3658"/>
</dbReference>
<evidence type="ECO:0000259" key="1">
    <source>
        <dbReference type="Pfam" id="PF08874"/>
    </source>
</evidence>
<proteinExistence type="predicted"/>
<reference evidence="3" key="1">
    <citation type="journal article" date="2021" name="mSystems">
        <title>Bacteria and Archaea Synergistically Convert Glycine Betaine to Biogenic Methane in the Formosa Cold Seep of the South China Sea.</title>
        <authorList>
            <person name="Li L."/>
            <person name="Zhang W."/>
            <person name="Zhang S."/>
            <person name="Song L."/>
            <person name="Sun Q."/>
            <person name="Zhang H."/>
            <person name="Xiang H."/>
            <person name="Dong X."/>
        </authorList>
    </citation>
    <scope>NUCLEOTIDE SEQUENCE</scope>
    <source>
        <strain evidence="3">ZWT</strain>
    </source>
</reference>
<dbReference type="Proteomes" id="UP001056429">
    <property type="component" value="Unassembled WGS sequence"/>
</dbReference>
<dbReference type="RefSeq" id="WP_250860643.1">
    <property type="nucleotide sequence ID" value="NZ_JAGSOJ010000004.1"/>
</dbReference>
<reference evidence="3" key="2">
    <citation type="submission" date="2021-04" db="EMBL/GenBank/DDBJ databases">
        <authorList>
            <person name="Dong X."/>
        </authorList>
    </citation>
    <scope>NUCLEOTIDE SEQUENCE</scope>
    <source>
        <strain evidence="3">ZWT</strain>
    </source>
</reference>
<dbReference type="Pfam" id="PF08874">
    <property type="entry name" value="DUF1835"/>
    <property type="match status" value="1"/>
</dbReference>
<evidence type="ECO:0000313" key="4">
    <source>
        <dbReference type="Proteomes" id="UP001056429"/>
    </source>
</evidence>
<name>A0A9J6P5Z2_9CLOT</name>
<evidence type="ECO:0000259" key="2">
    <source>
        <dbReference type="Pfam" id="PF12395"/>
    </source>
</evidence>
<protein>
    <submittedName>
        <fullName evidence="3">DUF1835 domain-containing protein</fullName>
    </submittedName>
</protein>
<dbReference type="Pfam" id="PF12395">
    <property type="entry name" value="DUF3658"/>
    <property type="match status" value="1"/>
</dbReference>
<dbReference type="InterPro" id="IPR014973">
    <property type="entry name" value="DUF1835"/>
</dbReference>